<evidence type="ECO:0000313" key="1">
    <source>
        <dbReference type="EMBL" id="SHF62729.1"/>
    </source>
</evidence>
<proteinExistence type="predicted"/>
<dbReference type="STRING" id="2017.SAMN05444320_104324"/>
<accession>A0A1M5D6R0</accession>
<sequence length="112" mass="12598">MRVGPSARVLSLNVEHLDLAGRHARLGQTSIRWRTATAQLLPHLIAGRTRGPLFLSDRRPAPARRPAETDLCPETGRRRLSYERAEYLFKQATTTLDPTGAGYTLRQLRPRA</sequence>
<evidence type="ECO:0000313" key="2">
    <source>
        <dbReference type="Proteomes" id="UP000184501"/>
    </source>
</evidence>
<reference evidence="1 2" key="1">
    <citation type="submission" date="2016-11" db="EMBL/GenBank/DDBJ databases">
        <authorList>
            <person name="Jaros S."/>
            <person name="Januszkiewicz K."/>
            <person name="Wedrychowicz H."/>
        </authorList>
    </citation>
    <scope>NUCLEOTIDE SEQUENCE [LARGE SCALE GENOMIC DNA]</scope>
    <source>
        <strain evidence="1 2">DSM 44523</strain>
    </source>
</reference>
<dbReference type="EMBL" id="FQVN01000004">
    <property type="protein sequence ID" value="SHF62729.1"/>
    <property type="molecule type" value="Genomic_DNA"/>
</dbReference>
<dbReference type="AlphaFoldDB" id="A0A1M5D6R0"/>
<dbReference type="Proteomes" id="UP000184501">
    <property type="component" value="Unassembled WGS sequence"/>
</dbReference>
<protein>
    <submittedName>
        <fullName evidence="1">Uncharacterized protein</fullName>
    </submittedName>
</protein>
<name>A0A1M5D6R0_STRHI</name>
<gene>
    <name evidence="1" type="ORF">SAMN05444320_104324</name>
</gene>
<organism evidence="1 2">
    <name type="scientific">Streptoalloteichus hindustanus</name>
    <dbReference type="NCBI Taxonomy" id="2017"/>
    <lineage>
        <taxon>Bacteria</taxon>
        <taxon>Bacillati</taxon>
        <taxon>Actinomycetota</taxon>
        <taxon>Actinomycetes</taxon>
        <taxon>Pseudonocardiales</taxon>
        <taxon>Pseudonocardiaceae</taxon>
        <taxon>Streptoalloteichus</taxon>
    </lineage>
</organism>
<keyword evidence="2" id="KW-1185">Reference proteome</keyword>